<proteinExistence type="predicted"/>
<sequence length="609" mass="72871">MKTKDRFWLPINLWNLNEVFTTESISPISFYKIREFGNPVNRNQEIEDENNLILYKTKRKSNILIEIGRELLDEKDLQKIKENEWKYVYPKTIYLRKGLFKVYFASRDILNEFRNNTFLLLEVKTINKYYNEDNQSKSSLVIDEKIKSEGKEVIYKKDLLFFGEQKMQPFFDKAFNQIKGLIYGYLIGSIGSLDDKEQGFVTDLTNLKNSIGGIHTDIVLLEQYSNLWLRNIRKQIKDCSKGYFEVFNQNTTVFDMLLLRLEEIDNLNKMRCNDLDKQKKTNYKREYEQIQEDLEKLHIELYKFESKYNITSKREELQKIKNQEKQNGRCKSKEREYFKKGTEEYDRKRELKQIIEEFETNSEYAQYKEKIEQLEEQIKSYQFGYTQYDTSINEQFNRISEYIHDLVRKVNDFFISKNNKTTDFPDISFGFDMRRLSKYYSINIQQYTDFSIQLPKVFVDKFSENEQTLLNLALNSVLSFPQGRLGNYSEQNILDILINIGKELPDSSEKTVLREYYKYRKAETDTFNFPENQVLANLIVFLIKLQGHEQINKMLVAKNVTYKQIAFMFYGAYVGFANMPKTFTNIIFGSNNENMFEYIDNYLFSNYLK</sequence>
<evidence type="ECO:0000313" key="2">
    <source>
        <dbReference type="EMBL" id="KAA6327348.1"/>
    </source>
</evidence>
<comment type="caution">
    <text evidence="2">The sequence shown here is derived from an EMBL/GenBank/DDBJ whole genome shotgun (WGS) entry which is preliminary data.</text>
</comment>
<name>A0A5J4R199_9ZZZZ</name>
<dbReference type="AlphaFoldDB" id="A0A5J4R199"/>
<accession>A0A5J4R199</accession>
<dbReference type="EMBL" id="SNRY01002008">
    <property type="protein sequence ID" value="KAA6327348.1"/>
    <property type="molecule type" value="Genomic_DNA"/>
</dbReference>
<keyword evidence="1" id="KW-0175">Coiled coil</keyword>
<organism evidence="2">
    <name type="scientific">termite gut metagenome</name>
    <dbReference type="NCBI Taxonomy" id="433724"/>
    <lineage>
        <taxon>unclassified sequences</taxon>
        <taxon>metagenomes</taxon>
        <taxon>organismal metagenomes</taxon>
    </lineage>
</organism>
<evidence type="ECO:0000256" key="1">
    <source>
        <dbReference type="SAM" id="Coils"/>
    </source>
</evidence>
<protein>
    <submittedName>
        <fullName evidence="2">Uncharacterized protein</fullName>
    </submittedName>
</protein>
<reference evidence="2" key="1">
    <citation type="submission" date="2019-03" db="EMBL/GenBank/DDBJ databases">
        <title>Single cell metagenomics reveals metabolic interactions within the superorganism composed of flagellate Streblomastix strix and complex community of Bacteroidetes bacteria on its surface.</title>
        <authorList>
            <person name="Treitli S.C."/>
            <person name="Kolisko M."/>
            <person name="Husnik F."/>
            <person name="Keeling P."/>
            <person name="Hampl V."/>
        </authorList>
    </citation>
    <scope>NUCLEOTIDE SEQUENCE</scope>
    <source>
        <strain evidence="2">STM</strain>
    </source>
</reference>
<feature type="coiled-coil region" evidence="1">
    <location>
        <begin position="273"/>
        <end position="307"/>
    </location>
</feature>
<gene>
    <name evidence="2" type="ORF">EZS27_023657</name>
</gene>
<feature type="coiled-coil region" evidence="1">
    <location>
        <begin position="357"/>
        <end position="384"/>
    </location>
</feature>